<dbReference type="Proteomes" id="UP000746535">
    <property type="component" value="Unassembled WGS sequence"/>
</dbReference>
<keyword evidence="1" id="KW-0732">Signal</keyword>
<feature type="signal peptide" evidence="1">
    <location>
        <begin position="1"/>
        <end position="18"/>
    </location>
</feature>
<evidence type="ECO:0000313" key="4">
    <source>
        <dbReference type="Proteomes" id="UP000746535"/>
    </source>
</evidence>
<evidence type="ECO:0000259" key="2">
    <source>
        <dbReference type="Pfam" id="PF13511"/>
    </source>
</evidence>
<reference evidence="3 4" key="1">
    <citation type="submission" date="2020-03" db="EMBL/GenBank/DDBJ databases">
        <authorList>
            <person name="Wang L."/>
            <person name="He N."/>
            <person name="Li Y."/>
            <person name="Fang Y."/>
            <person name="Zhang F."/>
        </authorList>
    </citation>
    <scope>NUCLEOTIDE SEQUENCE [LARGE SCALE GENOMIC DNA]</scope>
    <source>
        <strain evidence="4">hsmgli-8</strain>
    </source>
</reference>
<protein>
    <submittedName>
        <fullName evidence="3">DUF4124 domain-containing protein</fullName>
    </submittedName>
</protein>
<gene>
    <name evidence="3" type="ORF">HBH25_07555</name>
</gene>
<evidence type="ECO:0000313" key="3">
    <source>
        <dbReference type="EMBL" id="NJP00716.1"/>
    </source>
</evidence>
<dbReference type="InterPro" id="IPR025392">
    <property type="entry name" value="DUF4124"/>
</dbReference>
<sequence>MHRLLLLLLSLLCTQAEAQIYKSTDANGNTVYSEQPPAGRASQKMELPPLNSVPMPKAKPAPVPVETAPAPVPTAAYTVLELTGIPGDGAIRANNGTFDVGVNLQPRLAGGHLLQLVLDDVAYGTPSNVPRLQLVNVDRGQHRLAVQVLAGANVVQASTPVTISVLRVSVP</sequence>
<proteinExistence type="predicted"/>
<organism evidence="3 4">
    <name type="scientific">Pseudomonas quercus</name>
    <dbReference type="NCBI Taxonomy" id="2722792"/>
    <lineage>
        <taxon>Bacteria</taxon>
        <taxon>Pseudomonadati</taxon>
        <taxon>Pseudomonadota</taxon>
        <taxon>Gammaproteobacteria</taxon>
        <taxon>Pseudomonadales</taxon>
        <taxon>Pseudomonadaceae</taxon>
        <taxon>Pseudomonas</taxon>
    </lineage>
</organism>
<feature type="chain" id="PRO_5047032920" evidence="1">
    <location>
        <begin position="19"/>
        <end position="171"/>
    </location>
</feature>
<evidence type="ECO:0000256" key="1">
    <source>
        <dbReference type="SAM" id="SignalP"/>
    </source>
</evidence>
<keyword evidence="4" id="KW-1185">Reference proteome</keyword>
<dbReference type="EMBL" id="JAAVJI010000003">
    <property type="protein sequence ID" value="NJP00716.1"/>
    <property type="molecule type" value="Genomic_DNA"/>
</dbReference>
<accession>A0ABX0YES8</accession>
<feature type="domain" description="DUF4124" evidence="2">
    <location>
        <begin position="7"/>
        <end position="61"/>
    </location>
</feature>
<dbReference type="Pfam" id="PF13511">
    <property type="entry name" value="DUF4124"/>
    <property type="match status" value="1"/>
</dbReference>
<dbReference type="RefSeq" id="WP_168083099.1">
    <property type="nucleotide sequence ID" value="NZ_JAAVJI010000003.1"/>
</dbReference>
<comment type="caution">
    <text evidence="3">The sequence shown here is derived from an EMBL/GenBank/DDBJ whole genome shotgun (WGS) entry which is preliminary data.</text>
</comment>
<name>A0ABX0YES8_9PSED</name>